<sequence>MSTSSTSRAQVLFGPKNLRLIDRPIDLPGPGEVQVQIKSTPLCGSDLHYFSHYANGDIIIREPLTQGHETAGIIVALGTEVDHLKVGGRVALEVGVPCEKCFHCQDGRYNVCPDLRFRSSAASYPHFQGTLQEKVNHPARWCHRIPDSMSFDDGALLEPLSVAIHAFRKADIRSGSPVLIIGAGVVGLLCAAVARHRGCRRIVAADIAPGRLEFAQTNGFVDAQYTIVPKRGKDLKEDLAISKETAANLIALSEGSGYDAVFECTGVEASVRTSIYACRPSGDVLLVGMGTPIQTLPVSAAAFCEVNLKGIWRYADTYPTALKIMESIEQQYLKADARKLITHKFKGLESVPDAFALAARTQDEEGNLVIKVVVQN</sequence>
<evidence type="ECO:0000256" key="8">
    <source>
        <dbReference type="RuleBase" id="RU361277"/>
    </source>
</evidence>
<dbReference type="STRING" id="1442369.A0A0D2IJR1"/>
<dbReference type="GO" id="GO:0006062">
    <property type="term" value="P:sorbitol catabolic process"/>
    <property type="evidence" value="ECO:0007669"/>
    <property type="project" value="TreeGrafter"/>
</dbReference>
<dbReference type="CDD" id="cd05285">
    <property type="entry name" value="sorbitol_DH"/>
    <property type="match status" value="1"/>
</dbReference>
<dbReference type="Pfam" id="PF08240">
    <property type="entry name" value="ADH_N"/>
    <property type="match status" value="1"/>
</dbReference>
<dbReference type="HOGENOM" id="CLU_026673_11_5_1"/>
<keyword evidence="7" id="KW-0520">NAD</keyword>
<dbReference type="SUPFAM" id="SSF50129">
    <property type="entry name" value="GroES-like"/>
    <property type="match status" value="1"/>
</dbReference>
<dbReference type="GO" id="GO:0008270">
    <property type="term" value="F:zinc ion binding"/>
    <property type="evidence" value="ECO:0007669"/>
    <property type="project" value="InterPro"/>
</dbReference>
<dbReference type="VEuPathDB" id="FungiDB:Z518_03918"/>
<organism evidence="10 11">
    <name type="scientific">Rhinocladiella mackenziei CBS 650.93</name>
    <dbReference type="NCBI Taxonomy" id="1442369"/>
    <lineage>
        <taxon>Eukaryota</taxon>
        <taxon>Fungi</taxon>
        <taxon>Dikarya</taxon>
        <taxon>Ascomycota</taxon>
        <taxon>Pezizomycotina</taxon>
        <taxon>Eurotiomycetes</taxon>
        <taxon>Chaetothyriomycetidae</taxon>
        <taxon>Chaetothyriales</taxon>
        <taxon>Herpotrichiellaceae</taxon>
        <taxon>Rhinocladiella</taxon>
    </lineage>
</organism>
<dbReference type="SMART" id="SM00829">
    <property type="entry name" value="PKS_ER"/>
    <property type="match status" value="1"/>
</dbReference>
<evidence type="ECO:0000313" key="10">
    <source>
        <dbReference type="EMBL" id="KIX05944.1"/>
    </source>
</evidence>
<accession>A0A0D2IJR1</accession>
<comment type="pathway">
    <text evidence="2">Carbohydrate degradation.</text>
</comment>
<dbReference type="OrthoDB" id="5363962at2759"/>
<dbReference type="GO" id="GO:0003939">
    <property type="term" value="F:L-iditol 2-dehydrogenase (NAD+) activity"/>
    <property type="evidence" value="ECO:0007669"/>
    <property type="project" value="TreeGrafter"/>
</dbReference>
<dbReference type="Proteomes" id="UP000053617">
    <property type="component" value="Unassembled WGS sequence"/>
</dbReference>
<dbReference type="InterPro" id="IPR045306">
    <property type="entry name" value="SDH-like"/>
</dbReference>
<evidence type="ECO:0000256" key="6">
    <source>
        <dbReference type="ARBA" id="ARBA00023002"/>
    </source>
</evidence>
<evidence type="ECO:0000259" key="9">
    <source>
        <dbReference type="SMART" id="SM00829"/>
    </source>
</evidence>
<dbReference type="InterPro" id="IPR013149">
    <property type="entry name" value="ADH-like_C"/>
</dbReference>
<name>A0A0D2IJR1_9EURO</name>
<dbReference type="InterPro" id="IPR020843">
    <property type="entry name" value="ER"/>
</dbReference>
<reference evidence="10 11" key="1">
    <citation type="submission" date="2015-01" db="EMBL/GenBank/DDBJ databases">
        <title>The Genome Sequence of Rhinocladiella mackenzie CBS 650.93.</title>
        <authorList>
            <consortium name="The Broad Institute Genomics Platform"/>
            <person name="Cuomo C."/>
            <person name="de Hoog S."/>
            <person name="Gorbushina A."/>
            <person name="Stielow B."/>
            <person name="Teixiera M."/>
            <person name="Abouelleil A."/>
            <person name="Chapman S.B."/>
            <person name="Priest M."/>
            <person name="Young S.K."/>
            <person name="Wortman J."/>
            <person name="Nusbaum C."/>
            <person name="Birren B."/>
        </authorList>
    </citation>
    <scope>NUCLEOTIDE SEQUENCE [LARGE SCALE GENOMIC DNA]</scope>
    <source>
        <strain evidence="10 11">CBS 650.93</strain>
    </source>
</reference>
<keyword evidence="4 8" id="KW-0479">Metal-binding</keyword>
<dbReference type="InterPro" id="IPR036291">
    <property type="entry name" value="NAD(P)-bd_dom_sf"/>
</dbReference>
<dbReference type="PROSITE" id="PS00059">
    <property type="entry name" value="ADH_ZINC"/>
    <property type="match status" value="1"/>
</dbReference>
<dbReference type="AlphaFoldDB" id="A0A0D2IJR1"/>
<dbReference type="GeneID" id="25291989"/>
<keyword evidence="11" id="KW-1185">Reference proteome</keyword>
<protein>
    <submittedName>
        <fullName evidence="10">Rhinocladiella mackenziei CBS 650.93 unplaced genomic scaffold supercont1.3, whole genome shotgun sequence</fullName>
    </submittedName>
</protein>
<dbReference type="Gene3D" id="3.40.50.720">
    <property type="entry name" value="NAD(P)-binding Rossmann-like Domain"/>
    <property type="match status" value="1"/>
</dbReference>
<evidence type="ECO:0000313" key="11">
    <source>
        <dbReference type="Proteomes" id="UP000053617"/>
    </source>
</evidence>
<evidence type="ECO:0000256" key="7">
    <source>
        <dbReference type="ARBA" id="ARBA00023027"/>
    </source>
</evidence>
<gene>
    <name evidence="10" type="ORF">Z518_03918</name>
</gene>
<dbReference type="InterPro" id="IPR002328">
    <property type="entry name" value="ADH_Zn_CS"/>
</dbReference>
<comment type="similarity">
    <text evidence="3 8">Belongs to the zinc-containing alcohol dehydrogenase family.</text>
</comment>
<dbReference type="PANTHER" id="PTHR43161">
    <property type="entry name" value="SORBITOL DEHYDROGENASE"/>
    <property type="match status" value="1"/>
</dbReference>
<dbReference type="SUPFAM" id="SSF51735">
    <property type="entry name" value="NAD(P)-binding Rossmann-fold domains"/>
    <property type="match status" value="1"/>
</dbReference>
<evidence type="ECO:0000256" key="5">
    <source>
        <dbReference type="ARBA" id="ARBA00022833"/>
    </source>
</evidence>
<proteinExistence type="inferred from homology"/>
<evidence type="ECO:0000256" key="2">
    <source>
        <dbReference type="ARBA" id="ARBA00004921"/>
    </source>
</evidence>
<evidence type="ECO:0000256" key="1">
    <source>
        <dbReference type="ARBA" id="ARBA00001947"/>
    </source>
</evidence>
<dbReference type="InterPro" id="IPR013154">
    <property type="entry name" value="ADH-like_N"/>
</dbReference>
<dbReference type="InterPro" id="IPR011032">
    <property type="entry name" value="GroES-like_sf"/>
</dbReference>
<dbReference type="RefSeq" id="XP_013273080.1">
    <property type="nucleotide sequence ID" value="XM_013417626.1"/>
</dbReference>
<keyword evidence="5 8" id="KW-0862">Zinc</keyword>
<dbReference type="EMBL" id="KN847477">
    <property type="protein sequence ID" value="KIX05944.1"/>
    <property type="molecule type" value="Genomic_DNA"/>
</dbReference>
<dbReference type="Pfam" id="PF00107">
    <property type="entry name" value="ADH_zinc_N"/>
    <property type="match status" value="1"/>
</dbReference>
<feature type="domain" description="Enoyl reductase (ER)" evidence="9">
    <location>
        <begin position="14"/>
        <end position="374"/>
    </location>
</feature>
<evidence type="ECO:0000256" key="4">
    <source>
        <dbReference type="ARBA" id="ARBA00022723"/>
    </source>
</evidence>
<dbReference type="Gene3D" id="3.90.180.10">
    <property type="entry name" value="Medium-chain alcohol dehydrogenases, catalytic domain"/>
    <property type="match status" value="1"/>
</dbReference>
<evidence type="ECO:0000256" key="3">
    <source>
        <dbReference type="ARBA" id="ARBA00008072"/>
    </source>
</evidence>
<comment type="cofactor">
    <cofactor evidence="1 8">
        <name>Zn(2+)</name>
        <dbReference type="ChEBI" id="CHEBI:29105"/>
    </cofactor>
</comment>
<keyword evidence="6" id="KW-0560">Oxidoreductase</keyword>
<dbReference type="PANTHER" id="PTHR43161:SF25">
    <property type="entry name" value="ALCOHOL DEHYDROGENASE, PUTATIVE (AFU_ORTHOLOGUE AFUA_1G14390)-RELATED"/>
    <property type="match status" value="1"/>
</dbReference>